<dbReference type="PANTHER" id="PTHR46599">
    <property type="entry name" value="PIGGYBAC TRANSPOSABLE ELEMENT-DERIVED PROTEIN 4"/>
    <property type="match status" value="1"/>
</dbReference>
<organism evidence="3 4">
    <name type="scientific">Labeo rohita</name>
    <name type="common">Indian major carp</name>
    <name type="synonym">Cyprinus rohita</name>
    <dbReference type="NCBI Taxonomy" id="84645"/>
    <lineage>
        <taxon>Eukaryota</taxon>
        <taxon>Metazoa</taxon>
        <taxon>Chordata</taxon>
        <taxon>Craniata</taxon>
        <taxon>Vertebrata</taxon>
        <taxon>Euteleostomi</taxon>
        <taxon>Actinopterygii</taxon>
        <taxon>Neopterygii</taxon>
        <taxon>Teleostei</taxon>
        <taxon>Ostariophysi</taxon>
        <taxon>Cypriniformes</taxon>
        <taxon>Cyprinidae</taxon>
        <taxon>Labeoninae</taxon>
        <taxon>Labeonini</taxon>
        <taxon>Labeo</taxon>
    </lineage>
</organism>
<feature type="region of interest" description="Disordered" evidence="1">
    <location>
        <begin position="27"/>
        <end position="58"/>
    </location>
</feature>
<name>A0A498L7W7_LABRO</name>
<feature type="compositionally biased region" description="Basic and acidic residues" evidence="1">
    <location>
        <begin position="609"/>
        <end position="624"/>
    </location>
</feature>
<sequence>MSTNQFKRRKLTNEEIVEIFFYSDEEFDSEADSDSDEDLPANLEALDRTEDEETSTTSAHVFAEADGTNSSSWKVTNLFNPPGPGEFSDQLCGVQNPPESPSEVNCFKMFLTEDVVKEIVEETNRYASEIQEEETKGKMVKWAPTSIPEMYTFLASIMLMGMDRFLILLLCLHFANNTTEMFNDPLKKIRKVFSALTSSFRRNFLPYRDLCVDESLMKWKGWVAFRQFIPSKRNRFGVKFFVLCDVLTGYVQDMIIYSGSTTDIQHYQGLGISGSVVMTLLAPYLRKGHVLYVDNWYSSPTLFQYLLSLGTGACGTVRPKRKGMPTFTKKMTKGEVDFRENGSQLAVKWHDKRNVHVLTTVHPTGMAATGKIDHITGQPKMKPVCVLEYNKKMGAVDKADMMTGFLECTRKSTKWYKKVFFHLLDTVVLNSQIVYRQLTVHPTGMAATGKIDHITGQPKMKPVCVLEYNKKMGAVDKADMMTGFLECTRKSTKWYKKVFFHLLDTVVLNSQIVYRQLTGKEITSMQFRINLMRGLLEEYSTSRCPSKGGRPALDTPLRLTARHFPSEVPQTTSQGSRTRRHCKVCLSSTRKSKQRRLTKYMSVEVNGGRTEDSRNNPEEVETRRQSQRLMRNAAFESREPMSLRKDKQQTTGFKEIKMFPSCRAERR</sequence>
<evidence type="ECO:0000256" key="1">
    <source>
        <dbReference type="SAM" id="MobiDB-lite"/>
    </source>
</evidence>
<protein>
    <submittedName>
        <fullName evidence="3">PiggyBac transposable element-derived 4-like protein</fullName>
    </submittedName>
</protein>
<feature type="domain" description="PiggyBac transposable element-derived protein" evidence="2">
    <location>
        <begin position="456"/>
        <end position="510"/>
    </location>
</feature>
<dbReference type="Pfam" id="PF13843">
    <property type="entry name" value="DDE_Tnp_1_7"/>
    <property type="match status" value="2"/>
</dbReference>
<dbReference type="Proteomes" id="UP000290572">
    <property type="component" value="Unassembled WGS sequence"/>
</dbReference>
<gene>
    <name evidence="3" type="ORF">ROHU_034768</name>
</gene>
<evidence type="ECO:0000313" key="3">
    <source>
        <dbReference type="EMBL" id="RXN02926.1"/>
    </source>
</evidence>
<proteinExistence type="predicted"/>
<dbReference type="PANTHER" id="PTHR46599:SF3">
    <property type="entry name" value="PIGGYBAC TRANSPOSABLE ELEMENT-DERIVED PROTEIN 4"/>
    <property type="match status" value="1"/>
</dbReference>
<reference evidence="3 4" key="1">
    <citation type="submission" date="2018-03" db="EMBL/GenBank/DDBJ databases">
        <title>Draft genome sequence of Rohu Carp (Labeo rohita).</title>
        <authorList>
            <person name="Das P."/>
            <person name="Kushwaha B."/>
            <person name="Joshi C.G."/>
            <person name="Kumar D."/>
            <person name="Nagpure N.S."/>
            <person name="Sahoo L."/>
            <person name="Das S.P."/>
            <person name="Bit A."/>
            <person name="Patnaik S."/>
            <person name="Meher P.K."/>
            <person name="Jayasankar P."/>
            <person name="Koringa P.G."/>
            <person name="Patel N.V."/>
            <person name="Hinsu A.T."/>
            <person name="Kumar R."/>
            <person name="Pandey M."/>
            <person name="Agarwal S."/>
            <person name="Srivastava S."/>
            <person name="Singh M."/>
            <person name="Iquebal M.A."/>
            <person name="Jaiswal S."/>
            <person name="Angadi U.B."/>
            <person name="Kumar N."/>
            <person name="Raza M."/>
            <person name="Shah T.M."/>
            <person name="Rai A."/>
            <person name="Jena J.K."/>
        </authorList>
    </citation>
    <scope>NUCLEOTIDE SEQUENCE [LARGE SCALE GENOMIC DNA]</scope>
    <source>
        <strain evidence="3">DASCIFA01</strain>
        <tissue evidence="3">Testis</tissue>
    </source>
</reference>
<dbReference type="AlphaFoldDB" id="A0A498L7W7"/>
<comment type="caution">
    <text evidence="3">The sequence shown here is derived from an EMBL/GenBank/DDBJ whole genome shotgun (WGS) entry which is preliminary data.</text>
</comment>
<feature type="region of interest" description="Disordered" evidence="1">
    <location>
        <begin position="603"/>
        <end position="627"/>
    </location>
</feature>
<feature type="compositionally biased region" description="Acidic residues" evidence="1">
    <location>
        <begin position="27"/>
        <end position="39"/>
    </location>
</feature>
<dbReference type="STRING" id="84645.A0A498L7W7"/>
<evidence type="ECO:0000313" key="4">
    <source>
        <dbReference type="Proteomes" id="UP000290572"/>
    </source>
</evidence>
<accession>A0A498L7W7</accession>
<feature type="domain" description="PiggyBac transposable element-derived protein" evidence="2">
    <location>
        <begin position="160"/>
        <end position="431"/>
    </location>
</feature>
<dbReference type="InterPro" id="IPR029526">
    <property type="entry name" value="PGBD"/>
</dbReference>
<dbReference type="EMBL" id="QBIY01013492">
    <property type="protein sequence ID" value="RXN02926.1"/>
    <property type="molecule type" value="Genomic_DNA"/>
</dbReference>
<evidence type="ECO:0000259" key="2">
    <source>
        <dbReference type="Pfam" id="PF13843"/>
    </source>
</evidence>
<keyword evidence="4" id="KW-1185">Reference proteome</keyword>